<dbReference type="InterPro" id="IPR008389">
    <property type="entry name" value="ATPase_V0-cplx_e1/e2_su"/>
</dbReference>
<keyword evidence="6 9" id="KW-1133">Transmembrane helix</keyword>
<keyword evidence="7" id="KW-0406">Ion transport</keyword>
<evidence type="ECO:0000256" key="2">
    <source>
        <dbReference type="ARBA" id="ARBA00008328"/>
    </source>
</evidence>
<evidence type="ECO:0000313" key="11">
    <source>
        <dbReference type="Proteomes" id="UP001487740"/>
    </source>
</evidence>
<evidence type="ECO:0000256" key="1">
    <source>
        <dbReference type="ARBA" id="ARBA00004141"/>
    </source>
</evidence>
<keyword evidence="4 9" id="KW-0812">Transmembrane</keyword>
<evidence type="ECO:0000256" key="5">
    <source>
        <dbReference type="ARBA" id="ARBA00022781"/>
    </source>
</evidence>
<dbReference type="EMBL" id="JARAKH010000021">
    <property type="protein sequence ID" value="KAK8392929.1"/>
    <property type="molecule type" value="Genomic_DNA"/>
</dbReference>
<name>A0AAW0TYS3_SCYPA</name>
<reference evidence="10 11" key="1">
    <citation type="submission" date="2023-03" db="EMBL/GenBank/DDBJ databases">
        <title>High-quality genome of Scylla paramamosain provides insights in environmental adaptation.</title>
        <authorList>
            <person name="Zhang L."/>
        </authorList>
    </citation>
    <scope>NUCLEOTIDE SEQUENCE [LARGE SCALE GENOMIC DNA]</scope>
    <source>
        <strain evidence="10">LZ_2023a</strain>
        <tissue evidence="10">Muscle</tissue>
    </source>
</reference>
<comment type="caution">
    <text evidence="10">The sequence shown here is derived from an EMBL/GenBank/DDBJ whole genome shotgun (WGS) entry which is preliminary data.</text>
</comment>
<dbReference type="AlphaFoldDB" id="A0AAW0TYS3"/>
<gene>
    <name evidence="10" type="ORF">O3P69_013152</name>
</gene>
<protein>
    <submittedName>
        <fullName evidence="10">Uncharacterized protein</fullName>
    </submittedName>
</protein>
<evidence type="ECO:0000256" key="7">
    <source>
        <dbReference type="ARBA" id="ARBA00023065"/>
    </source>
</evidence>
<evidence type="ECO:0000313" key="10">
    <source>
        <dbReference type="EMBL" id="KAK8392929.1"/>
    </source>
</evidence>
<dbReference type="Proteomes" id="UP001487740">
    <property type="component" value="Unassembled WGS sequence"/>
</dbReference>
<dbReference type="GO" id="GO:0033179">
    <property type="term" value="C:proton-transporting V-type ATPase, V0 domain"/>
    <property type="evidence" value="ECO:0007669"/>
    <property type="project" value="InterPro"/>
</dbReference>
<sequence length="92" mass="9930">MGASAIPIILMTLFWGLVGIVLPIILPKGPNRSCIVLAFLALLLYASDESPNWTSSPQHNTYIPTAPVNMLRNKTGCLKFDLRCLGCSSVAL</sequence>
<organism evidence="10 11">
    <name type="scientific">Scylla paramamosain</name>
    <name type="common">Mud crab</name>
    <dbReference type="NCBI Taxonomy" id="85552"/>
    <lineage>
        <taxon>Eukaryota</taxon>
        <taxon>Metazoa</taxon>
        <taxon>Ecdysozoa</taxon>
        <taxon>Arthropoda</taxon>
        <taxon>Crustacea</taxon>
        <taxon>Multicrustacea</taxon>
        <taxon>Malacostraca</taxon>
        <taxon>Eumalacostraca</taxon>
        <taxon>Eucarida</taxon>
        <taxon>Decapoda</taxon>
        <taxon>Pleocyemata</taxon>
        <taxon>Brachyura</taxon>
        <taxon>Eubrachyura</taxon>
        <taxon>Portunoidea</taxon>
        <taxon>Portunidae</taxon>
        <taxon>Portuninae</taxon>
        <taxon>Scylla</taxon>
    </lineage>
</organism>
<evidence type="ECO:0000256" key="8">
    <source>
        <dbReference type="ARBA" id="ARBA00023136"/>
    </source>
</evidence>
<evidence type="ECO:0000256" key="3">
    <source>
        <dbReference type="ARBA" id="ARBA00022448"/>
    </source>
</evidence>
<evidence type="ECO:0000256" key="6">
    <source>
        <dbReference type="ARBA" id="ARBA00022989"/>
    </source>
</evidence>
<comment type="similarity">
    <text evidence="2">Belongs to the V-ATPase e1/e2 subunit family.</text>
</comment>
<dbReference type="Pfam" id="PF05493">
    <property type="entry name" value="ATP_synt_H"/>
    <property type="match status" value="1"/>
</dbReference>
<proteinExistence type="inferred from homology"/>
<dbReference type="GO" id="GO:0046961">
    <property type="term" value="F:proton-transporting ATPase activity, rotational mechanism"/>
    <property type="evidence" value="ECO:0007669"/>
    <property type="project" value="InterPro"/>
</dbReference>
<accession>A0AAW0TYS3</accession>
<evidence type="ECO:0000256" key="4">
    <source>
        <dbReference type="ARBA" id="ARBA00022692"/>
    </source>
</evidence>
<keyword evidence="11" id="KW-1185">Reference proteome</keyword>
<comment type="subcellular location">
    <subcellularLocation>
        <location evidence="1">Membrane</location>
        <topology evidence="1">Multi-pass membrane protein</topology>
    </subcellularLocation>
</comment>
<keyword evidence="5" id="KW-0375">Hydrogen ion transport</keyword>
<evidence type="ECO:0000256" key="9">
    <source>
        <dbReference type="SAM" id="Phobius"/>
    </source>
</evidence>
<feature type="transmembrane region" description="Helical" evidence="9">
    <location>
        <begin position="6"/>
        <end position="26"/>
    </location>
</feature>
<keyword evidence="8 9" id="KW-0472">Membrane</keyword>
<keyword evidence="3" id="KW-0813">Transport</keyword>